<gene>
    <name evidence="2" type="ORF">ACFSQ3_12220</name>
</gene>
<proteinExistence type="predicted"/>
<dbReference type="InterPro" id="IPR025345">
    <property type="entry name" value="DUF4249"/>
</dbReference>
<evidence type="ECO:0000256" key="1">
    <source>
        <dbReference type="SAM" id="SignalP"/>
    </source>
</evidence>
<name>A0ABW5NN85_9SPHI</name>
<comment type="caution">
    <text evidence="2">The sequence shown here is derived from an EMBL/GenBank/DDBJ whole genome shotgun (WGS) entry which is preliminary data.</text>
</comment>
<keyword evidence="1" id="KW-0732">Signal</keyword>
<accession>A0ABW5NN85</accession>
<dbReference type="Pfam" id="PF14054">
    <property type="entry name" value="DUF4249"/>
    <property type="match status" value="1"/>
</dbReference>
<dbReference type="Proteomes" id="UP001597393">
    <property type="component" value="Unassembled WGS sequence"/>
</dbReference>
<evidence type="ECO:0000313" key="2">
    <source>
        <dbReference type="EMBL" id="MFD2599717.1"/>
    </source>
</evidence>
<dbReference type="PROSITE" id="PS51257">
    <property type="entry name" value="PROKAR_LIPOPROTEIN"/>
    <property type="match status" value="1"/>
</dbReference>
<reference evidence="3" key="1">
    <citation type="journal article" date="2019" name="Int. J. Syst. Evol. Microbiol.">
        <title>The Global Catalogue of Microorganisms (GCM) 10K type strain sequencing project: providing services to taxonomists for standard genome sequencing and annotation.</title>
        <authorList>
            <consortium name="The Broad Institute Genomics Platform"/>
            <consortium name="The Broad Institute Genome Sequencing Center for Infectious Disease"/>
            <person name="Wu L."/>
            <person name="Ma J."/>
        </authorList>
    </citation>
    <scope>NUCLEOTIDE SEQUENCE [LARGE SCALE GENOMIC DNA]</scope>
    <source>
        <strain evidence="3">KCTC 42248</strain>
    </source>
</reference>
<dbReference type="EMBL" id="JBHUMA010000006">
    <property type="protein sequence ID" value="MFD2599717.1"/>
    <property type="molecule type" value="Genomic_DNA"/>
</dbReference>
<feature type="chain" id="PRO_5045340380" evidence="1">
    <location>
        <begin position="21"/>
        <end position="264"/>
    </location>
</feature>
<keyword evidence="3" id="KW-1185">Reference proteome</keyword>
<organism evidence="2 3">
    <name type="scientific">Sphingobacterium corticis</name>
    <dbReference type="NCBI Taxonomy" id="1812823"/>
    <lineage>
        <taxon>Bacteria</taxon>
        <taxon>Pseudomonadati</taxon>
        <taxon>Bacteroidota</taxon>
        <taxon>Sphingobacteriia</taxon>
        <taxon>Sphingobacteriales</taxon>
        <taxon>Sphingobacteriaceae</taxon>
        <taxon>Sphingobacterium</taxon>
    </lineage>
</organism>
<evidence type="ECO:0000313" key="3">
    <source>
        <dbReference type="Proteomes" id="UP001597393"/>
    </source>
</evidence>
<protein>
    <submittedName>
        <fullName evidence="2">DUF4249 domain-containing protein</fullName>
    </submittedName>
</protein>
<feature type="signal peptide" evidence="1">
    <location>
        <begin position="1"/>
        <end position="20"/>
    </location>
</feature>
<sequence length="264" mass="29869">MKRFYIINLFIIFAALLSSCEDLIDINLNDSDPRIVIEADLQDRSTEHRIMVTRTIPFNDSRPNDPVDDAEVRLVAANGAIHSFEYSASANAYVNRTLRLREGSRYSLRVAVGDQIYESTETMPRRVPVDSVGVLRENIFNETFYFATLRFKDPANVANYYKYNIAIDGKPMKFSQAYSDKFNDGLNVVHQIGSADDDVTNTSTMVVRRHSITASVFKYWNDIQTTNPGSAAPANPTSNISNNALGYFSLSTVDEFRFDFSDYD</sequence>
<dbReference type="RefSeq" id="WP_380869844.1">
    <property type="nucleotide sequence ID" value="NZ_JBHUMA010000006.1"/>
</dbReference>